<dbReference type="PANTHER" id="PTHR31503:SF18">
    <property type="entry name" value="CA(2+)_H(+) EXCHANGER, PUTATIVE (EUROFUNG)-RELATED"/>
    <property type="match status" value="1"/>
</dbReference>
<feature type="transmembrane region" description="Helical" evidence="9">
    <location>
        <begin position="602"/>
        <end position="620"/>
    </location>
</feature>
<keyword evidence="12" id="KW-1185">Reference proteome</keyword>
<evidence type="ECO:0000256" key="5">
    <source>
        <dbReference type="ARBA" id="ARBA00022989"/>
    </source>
</evidence>
<feature type="transmembrane region" description="Helical" evidence="9">
    <location>
        <begin position="232"/>
        <end position="260"/>
    </location>
</feature>
<evidence type="ECO:0000256" key="2">
    <source>
        <dbReference type="ARBA" id="ARBA00008170"/>
    </source>
</evidence>
<keyword evidence="7 9" id="KW-0472">Membrane</keyword>
<sequence length="655" mass="69016">MATADTFSTSPTTTNSRDISQQHEQQHPTSPVLALRFPAVYDTIDTACHDAKTGGHDQPRGGLAQVFTDAYRDILRTWMGLHRSFGEPAAATSRRGRTTDYHTFTQQQHDSDNSSSSSSDAYCGGARYAVSKSSNASAFVAEVGDMVLGPCINGLLVCVPVGVAAYRAAAPSLVVFSVNALAIVPLSSLLTDATERIAFEAGDAVGAFLNISLGNIVELILFVTLINGHVRIVQASILGSILVNLLPILGSALVAAHATAGDDSLASTETQMLACLLFVSVFIFMIPTAFTFTFRDTHRNINDMVVDMSCASAILILFMYVAYFLHTMQSSSSRGPDEEEDDAAQLRTPITPPPLLRRTSPPPTPGPRTLRFADSTKTEPTSNLYARRVFEIGPASVDSDGADEEPPRGRSPTVSSPLLPFPPRMRRWRSRSLSAGSSCSRASSGMSRGWPQQQRSFARAGLARVLSNDRRAGAASEQEDELLHAPSDHGKLGAVAASVTILLLASILLAVSARLLAGTLDTVTRRRGLSEAVIGLIILPLAGNLSGYLTVVAVAARDNLDLAVAVSAGSAIQIALCVAPLTVLAGWALGRPVTLALDVLEMAMLLGAVSLVNLLVLGGGGRGSDGRRATGLKGGILCACFLVMGIAAFFAPNDS</sequence>
<dbReference type="AlphaFoldDB" id="A0A162KT00"/>
<feature type="region of interest" description="Disordered" evidence="8">
    <location>
        <begin position="395"/>
        <end position="453"/>
    </location>
</feature>
<feature type="transmembrane region" description="Helical" evidence="9">
    <location>
        <begin position="272"/>
        <end position="292"/>
    </location>
</feature>
<feature type="transmembrane region" description="Helical" evidence="9">
    <location>
        <begin position="533"/>
        <end position="555"/>
    </location>
</feature>
<comment type="similarity">
    <text evidence="2">Belongs to the Ca(2+):cation antiporter (CaCA) (TC 2.A.19) family.</text>
</comment>
<evidence type="ECO:0000256" key="4">
    <source>
        <dbReference type="ARBA" id="ARBA00022692"/>
    </source>
</evidence>
<feature type="region of interest" description="Disordered" evidence="8">
    <location>
        <begin position="331"/>
        <end position="377"/>
    </location>
</feature>
<evidence type="ECO:0000256" key="6">
    <source>
        <dbReference type="ARBA" id="ARBA00023065"/>
    </source>
</evidence>
<reference evidence="11 12" key="1">
    <citation type="journal article" date="2016" name="Genome Biol. Evol.">
        <title>Divergent and convergent evolution of fungal pathogenicity.</title>
        <authorList>
            <person name="Shang Y."/>
            <person name="Xiao G."/>
            <person name="Zheng P."/>
            <person name="Cen K."/>
            <person name="Zhan S."/>
            <person name="Wang C."/>
        </authorList>
    </citation>
    <scope>NUCLEOTIDE SEQUENCE [LARGE SCALE GENOMIC DNA]</scope>
    <source>
        <strain evidence="11 12">RCEF 1005</strain>
    </source>
</reference>
<dbReference type="Proteomes" id="UP000076881">
    <property type="component" value="Unassembled WGS sequence"/>
</dbReference>
<proteinExistence type="inferred from homology"/>
<dbReference type="InterPro" id="IPR044880">
    <property type="entry name" value="NCX_ion-bd_dom_sf"/>
</dbReference>
<feature type="transmembrane region" description="Helical" evidence="9">
    <location>
        <begin position="562"/>
        <end position="590"/>
    </location>
</feature>
<protein>
    <submittedName>
        <fullName evidence="11">Sodium/calcium exchanger membrane region</fullName>
    </submittedName>
</protein>
<comment type="caution">
    <text evidence="11">The sequence shown here is derived from an EMBL/GenBank/DDBJ whole genome shotgun (WGS) entry which is preliminary data.</text>
</comment>
<keyword evidence="5 9" id="KW-1133">Transmembrane helix</keyword>
<keyword evidence="6" id="KW-0406">Ion transport</keyword>
<keyword evidence="4 9" id="KW-0812">Transmembrane</keyword>
<keyword evidence="3" id="KW-0813">Transport</keyword>
<accession>A0A162KT00</accession>
<dbReference type="EMBL" id="AZHF01000002">
    <property type="protein sequence ID" value="OAA79398.1"/>
    <property type="molecule type" value="Genomic_DNA"/>
</dbReference>
<feature type="compositionally biased region" description="Pro residues" evidence="8">
    <location>
        <begin position="350"/>
        <end position="366"/>
    </location>
</feature>
<evidence type="ECO:0000256" key="7">
    <source>
        <dbReference type="ARBA" id="ARBA00023136"/>
    </source>
</evidence>
<comment type="subcellular location">
    <subcellularLocation>
        <location evidence="1">Endomembrane system</location>
        <topology evidence="1">Multi-pass membrane protein</topology>
    </subcellularLocation>
</comment>
<dbReference type="InterPro" id="IPR004713">
    <property type="entry name" value="CaH_exchang"/>
</dbReference>
<dbReference type="GO" id="GO:0015369">
    <property type="term" value="F:calcium:proton antiporter activity"/>
    <property type="evidence" value="ECO:0007669"/>
    <property type="project" value="TreeGrafter"/>
</dbReference>
<dbReference type="Gene3D" id="1.20.1420.30">
    <property type="entry name" value="NCX, central ion-binding region"/>
    <property type="match status" value="2"/>
</dbReference>
<feature type="domain" description="Sodium/calcium exchanger membrane region" evidence="10">
    <location>
        <begin position="172"/>
        <end position="326"/>
    </location>
</feature>
<feature type="domain" description="Sodium/calcium exchanger membrane region" evidence="10">
    <location>
        <begin position="499"/>
        <end position="644"/>
    </location>
</feature>
<evidence type="ECO:0000256" key="1">
    <source>
        <dbReference type="ARBA" id="ARBA00004127"/>
    </source>
</evidence>
<dbReference type="InterPro" id="IPR004837">
    <property type="entry name" value="NaCa_Exmemb"/>
</dbReference>
<feature type="region of interest" description="Disordered" evidence="8">
    <location>
        <begin position="1"/>
        <end position="32"/>
    </location>
</feature>
<organism evidence="11 12">
    <name type="scientific">Akanthomyces lecanii RCEF 1005</name>
    <dbReference type="NCBI Taxonomy" id="1081108"/>
    <lineage>
        <taxon>Eukaryota</taxon>
        <taxon>Fungi</taxon>
        <taxon>Dikarya</taxon>
        <taxon>Ascomycota</taxon>
        <taxon>Pezizomycotina</taxon>
        <taxon>Sordariomycetes</taxon>
        <taxon>Hypocreomycetidae</taxon>
        <taxon>Hypocreales</taxon>
        <taxon>Cordycipitaceae</taxon>
        <taxon>Akanthomyces</taxon>
        <taxon>Cordyceps confragosa</taxon>
    </lineage>
</organism>
<evidence type="ECO:0000313" key="11">
    <source>
        <dbReference type="EMBL" id="OAA79398.1"/>
    </source>
</evidence>
<feature type="compositionally biased region" description="Low complexity" evidence="8">
    <location>
        <begin position="431"/>
        <end position="449"/>
    </location>
</feature>
<dbReference type="GO" id="GO:0012505">
    <property type="term" value="C:endomembrane system"/>
    <property type="evidence" value="ECO:0007669"/>
    <property type="project" value="UniProtKB-SubCell"/>
</dbReference>
<feature type="transmembrane region" description="Helical" evidence="9">
    <location>
        <begin position="492"/>
        <end position="513"/>
    </location>
</feature>
<evidence type="ECO:0000313" key="12">
    <source>
        <dbReference type="Proteomes" id="UP000076881"/>
    </source>
</evidence>
<feature type="transmembrane region" description="Helical" evidence="9">
    <location>
        <begin position="632"/>
        <end position="651"/>
    </location>
</feature>
<name>A0A162KT00_CORDF</name>
<feature type="transmembrane region" description="Helical" evidence="9">
    <location>
        <begin position="304"/>
        <end position="325"/>
    </location>
</feature>
<evidence type="ECO:0000256" key="3">
    <source>
        <dbReference type="ARBA" id="ARBA00022448"/>
    </source>
</evidence>
<evidence type="ECO:0000259" key="10">
    <source>
        <dbReference type="Pfam" id="PF01699"/>
    </source>
</evidence>
<feature type="transmembrane region" description="Helical" evidence="9">
    <location>
        <begin position="172"/>
        <end position="193"/>
    </location>
</feature>
<dbReference type="OrthoDB" id="1699231at2759"/>
<evidence type="ECO:0000256" key="8">
    <source>
        <dbReference type="SAM" id="MobiDB-lite"/>
    </source>
</evidence>
<dbReference type="GO" id="GO:0000329">
    <property type="term" value="C:fungal-type vacuole membrane"/>
    <property type="evidence" value="ECO:0007669"/>
    <property type="project" value="TreeGrafter"/>
</dbReference>
<feature type="transmembrane region" description="Helical" evidence="9">
    <location>
        <begin position="205"/>
        <end position="226"/>
    </location>
</feature>
<evidence type="ECO:0000256" key="9">
    <source>
        <dbReference type="SAM" id="Phobius"/>
    </source>
</evidence>
<dbReference type="GO" id="GO:0006874">
    <property type="term" value="P:intracellular calcium ion homeostasis"/>
    <property type="evidence" value="ECO:0007669"/>
    <property type="project" value="TreeGrafter"/>
</dbReference>
<gene>
    <name evidence="11" type="ORF">LEL_02884</name>
</gene>
<dbReference type="PANTHER" id="PTHR31503">
    <property type="entry name" value="VACUOLAR CALCIUM ION TRANSPORTER"/>
    <property type="match status" value="1"/>
</dbReference>
<dbReference type="Pfam" id="PF01699">
    <property type="entry name" value="Na_Ca_ex"/>
    <property type="match status" value="2"/>
</dbReference>
<feature type="compositionally biased region" description="Low complexity" evidence="8">
    <location>
        <begin position="1"/>
        <end position="16"/>
    </location>
</feature>